<organism evidence="1 3">
    <name type="scientific">Bacillus yunxiaonensis</name>
    <dbReference type="NCBI Taxonomy" id="3127665"/>
    <lineage>
        <taxon>Bacteria</taxon>
        <taxon>Bacillati</taxon>
        <taxon>Bacillota</taxon>
        <taxon>Bacilli</taxon>
        <taxon>Bacillales</taxon>
        <taxon>Bacillaceae</taxon>
        <taxon>Bacillus</taxon>
    </lineage>
</organism>
<dbReference type="Proteomes" id="UP001367922">
    <property type="component" value="Unassembled WGS sequence"/>
</dbReference>
<dbReference type="Gene3D" id="3.40.50.300">
    <property type="entry name" value="P-loop containing nucleotide triphosphate hydrolases"/>
    <property type="match status" value="1"/>
</dbReference>
<keyword evidence="3" id="KW-1185">Reference proteome</keyword>
<dbReference type="SUPFAM" id="SSF53795">
    <property type="entry name" value="PEP carboxykinase-like"/>
    <property type="match status" value="1"/>
</dbReference>
<dbReference type="RefSeq" id="WP_336481226.1">
    <property type="nucleotide sequence ID" value="NZ_JBAWSV010000001.1"/>
</dbReference>
<reference evidence="1 3" key="1">
    <citation type="submission" date="2024-01" db="EMBL/GenBank/DDBJ databases">
        <title>Seven novel Bacillus-like species.</title>
        <authorList>
            <person name="Liu G."/>
        </authorList>
    </citation>
    <scope>NUCLEOTIDE SEQUENCE [LARGE SCALE GENOMIC DNA]</scope>
    <source>
        <strain evidence="1 3">FJAT-53711</strain>
    </source>
</reference>
<evidence type="ECO:0000313" key="2">
    <source>
        <dbReference type="EMBL" id="MEI4830837.1"/>
    </source>
</evidence>
<protein>
    <submittedName>
        <fullName evidence="1">Aldolase</fullName>
    </submittedName>
</protein>
<evidence type="ECO:0000313" key="3">
    <source>
        <dbReference type="Proteomes" id="UP001367922"/>
    </source>
</evidence>
<proteinExistence type="predicted"/>
<dbReference type="SUPFAM" id="SSF52540">
    <property type="entry name" value="P-loop containing nucleoside triphosphate hydrolases"/>
    <property type="match status" value="1"/>
</dbReference>
<comment type="caution">
    <text evidence="1">The sequence shown here is derived from an EMBL/GenBank/DDBJ whole genome shotgun (WGS) entry which is preliminary data.</text>
</comment>
<name>A0ABU8FSG2_9BACI</name>
<sequence length="310" mass="35183">MVHTVKKFVYKAFGLSLLSEIPLPELPQISSYEDTIDIVIERASLSELWNELSYPKAIFIVKENLVMFQIPNTATFCIQDGEKIIVSPIKGSDEDKIRLYILGTCIGALLMQRRILPLHGSVVAINEKAYAFIGDSGAGKSTLASAFLSRGYQLLSDDVIAVTLSQDNIPFVTPSYPQQKLWQESLDKFGMETAHYRPLFERETKFAVPVPFNFLNEQLPLAGVFELVKADKENVGLRRIEGLDRLRTLFHHTYRNSLIPRLDLMEWHFTNSTSIVNKIDMFQLWRPTSGFTAHNLVSLVLSSLNEEENK</sequence>
<evidence type="ECO:0000313" key="1">
    <source>
        <dbReference type="EMBL" id="MEI4828878.1"/>
    </source>
</evidence>
<dbReference type="InterPro" id="IPR027417">
    <property type="entry name" value="P-loop_NTPase"/>
</dbReference>
<dbReference type="EMBL" id="JBAWSV010000001">
    <property type="protein sequence ID" value="MEI4828878.1"/>
    <property type="molecule type" value="Genomic_DNA"/>
</dbReference>
<gene>
    <name evidence="1" type="ORF">WAX78_05360</name>
    <name evidence="2" type="ORF">WAX78_15405</name>
</gene>
<dbReference type="EMBL" id="JBAWSV010000005">
    <property type="protein sequence ID" value="MEI4830837.1"/>
    <property type="molecule type" value="Genomic_DNA"/>
</dbReference>
<accession>A0ABU8FSG2</accession>